<dbReference type="EMBL" id="JTDE01005140">
    <property type="protein sequence ID" value="KAF7250747.1"/>
    <property type="molecule type" value="Genomic_DNA"/>
</dbReference>
<dbReference type="OrthoDB" id="10056424at2759"/>
<accession>A0A8S9YQZ7</accession>
<organism evidence="2 3">
    <name type="scientific">Paragonimus skrjabini miyazakii</name>
    <dbReference type="NCBI Taxonomy" id="59628"/>
    <lineage>
        <taxon>Eukaryota</taxon>
        <taxon>Metazoa</taxon>
        <taxon>Spiralia</taxon>
        <taxon>Lophotrochozoa</taxon>
        <taxon>Platyhelminthes</taxon>
        <taxon>Trematoda</taxon>
        <taxon>Digenea</taxon>
        <taxon>Plagiorchiida</taxon>
        <taxon>Troglotremata</taxon>
        <taxon>Troglotrematidae</taxon>
        <taxon>Paragonimus</taxon>
    </lineage>
</organism>
<feature type="region of interest" description="Disordered" evidence="1">
    <location>
        <begin position="37"/>
        <end position="59"/>
    </location>
</feature>
<reference evidence="2" key="1">
    <citation type="submission" date="2019-07" db="EMBL/GenBank/DDBJ databases">
        <title>Annotation for the trematode Paragonimus miyazaki's.</title>
        <authorList>
            <person name="Choi Y.-J."/>
        </authorList>
    </citation>
    <scope>NUCLEOTIDE SEQUENCE</scope>
    <source>
        <strain evidence="2">Japan</strain>
    </source>
</reference>
<comment type="caution">
    <text evidence="2">The sequence shown here is derived from an EMBL/GenBank/DDBJ whole genome shotgun (WGS) entry which is preliminary data.</text>
</comment>
<gene>
    <name evidence="2" type="ORF">EG68_08944</name>
</gene>
<sequence>MRNIFILKPAENMPVAVMMARGCEATEQLDAKRAVEESVDPTFSQHTLDPKTNPRPNRPAVSMAEECWYCQRFGRSARLHDHNPLTRSGPRKDGSLSVSYEALSSVVPPETVVTRKPLSVSGSSNREAILFLVDTEASYSLIRVQLADKQTKHRRATVKPVCLLAANGIEMRVASSLSARVQLGSFSR</sequence>
<name>A0A8S9YQZ7_9TREM</name>
<protein>
    <submittedName>
        <fullName evidence="2">Uncharacterized protein</fullName>
    </submittedName>
</protein>
<keyword evidence="3" id="KW-1185">Reference proteome</keyword>
<dbReference type="Proteomes" id="UP000822476">
    <property type="component" value="Unassembled WGS sequence"/>
</dbReference>
<evidence type="ECO:0000313" key="2">
    <source>
        <dbReference type="EMBL" id="KAF7250747.1"/>
    </source>
</evidence>
<evidence type="ECO:0000313" key="3">
    <source>
        <dbReference type="Proteomes" id="UP000822476"/>
    </source>
</evidence>
<evidence type="ECO:0000256" key="1">
    <source>
        <dbReference type="SAM" id="MobiDB-lite"/>
    </source>
</evidence>
<dbReference type="AlphaFoldDB" id="A0A8S9YQZ7"/>
<proteinExistence type="predicted"/>